<dbReference type="InterPro" id="IPR049532">
    <property type="entry name" value="GAP1-like_C"/>
</dbReference>
<gene>
    <name evidence="5" type="ORF">AQJ91_21210</name>
</gene>
<dbReference type="InterPro" id="IPR045401">
    <property type="entry name" value="GAP1-M"/>
</dbReference>
<feature type="domain" description="GTPase-associated protein 1 middle" evidence="3">
    <location>
        <begin position="151"/>
        <end position="247"/>
    </location>
</feature>
<dbReference type="STRING" id="909626.AQJ91_21210"/>
<dbReference type="Pfam" id="PF20014">
    <property type="entry name" value="GAP1-M"/>
    <property type="match status" value="1"/>
</dbReference>
<evidence type="ECO:0000313" key="6">
    <source>
        <dbReference type="Proteomes" id="UP000053260"/>
    </source>
</evidence>
<feature type="domain" description="GTPase-associated protein 1-like C-terminal" evidence="4">
    <location>
        <begin position="801"/>
        <end position="1122"/>
    </location>
</feature>
<dbReference type="AlphaFoldDB" id="A0A124IEQ8"/>
<feature type="region of interest" description="Disordered" evidence="1">
    <location>
        <begin position="342"/>
        <end position="362"/>
    </location>
</feature>
<reference evidence="5 6" key="1">
    <citation type="submission" date="2015-10" db="EMBL/GenBank/DDBJ databases">
        <title>Draft genome sequence of Streptomyces sp. RV15, isolated from a marine sponge.</title>
        <authorList>
            <person name="Ruckert C."/>
            <person name="Abdelmohsen U.R."/>
            <person name="Winkler A."/>
            <person name="Hentschel U."/>
            <person name="Kalinowski J."/>
            <person name="Kampfer P."/>
            <person name="Glaeser S."/>
        </authorList>
    </citation>
    <scope>NUCLEOTIDE SEQUENCE [LARGE SCALE GENOMIC DNA]</scope>
    <source>
        <strain evidence="5 6">RV15</strain>
    </source>
</reference>
<evidence type="ECO:0000259" key="2">
    <source>
        <dbReference type="Pfam" id="PF20013"/>
    </source>
</evidence>
<evidence type="ECO:0000259" key="3">
    <source>
        <dbReference type="Pfam" id="PF20014"/>
    </source>
</evidence>
<keyword evidence="6" id="KW-1185">Reference proteome</keyword>
<feature type="compositionally biased region" description="Polar residues" evidence="1">
    <location>
        <begin position="573"/>
        <end position="588"/>
    </location>
</feature>
<protein>
    <submittedName>
        <fullName evidence="5">Uncharacterized protein</fullName>
    </submittedName>
</protein>
<dbReference type="Pfam" id="PF20052">
    <property type="entry name" value="GAP1-C"/>
    <property type="match status" value="2"/>
</dbReference>
<dbReference type="Pfam" id="PF20013">
    <property type="entry name" value="GAP1-N2"/>
    <property type="match status" value="1"/>
</dbReference>
<feature type="compositionally biased region" description="Polar residues" evidence="1">
    <location>
        <begin position="749"/>
        <end position="760"/>
    </location>
</feature>
<evidence type="ECO:0000259" key="4">
    <source>
        <dbReference type="Pfam" id="PF20052"/>
    </source>
</evidence>
<feature type="domain" description="GTPase-associated protein 1 N-terminal" evidence="2">
    <location>
        <begin position="3"/>
        <end position="136"/>
    </location>
</feature>
<feature type="compositionally biased region" description="Low complexity" evidence="1">
    <location>
        <begin position="530"/>
        <end position="555"/>
    </location>
</feature>
<feature type="domain" description="GTPase-associated protein 1-like C-terminal" evidence="4">
    <location>
        <begin position="266"/>
        <end position="489"/>
    </location>
</feature>
<feature type="region of interest" description="Disordered" evidence="1">
    <location>
        <begin position="473"/>
        <end position="801"/>
    </location>
</feature>
<feature type="compositionally biased region" description="Basic and acidic residues" evidence="1">
    <location>
        <begin position="343"/>
        <end position="358"/>
    </location>
</feature>
<feature type="compositionally biased region" description="Polar residues" evidence="1">
    <location>
        <begin position="769"/>
        <end position="788"/>
    </location>
</feature>
<comment type="caution">
    <text evidence="5">The sequence shown here is derived from an EMBL/GenBank/DDBJ whole genome shotgun (WGS) entry which is preliminary data.</text>
</comment>
<proteinExistence type="predicted"/>
<sequence>MTLAQLHYTSAPPGPDGSGFRFTAVSAGVPQGLLREAEQLIGYEPPRDYPARPDAEQLKSFPKAFSFSELADGGRLLSRSVYTGADYSGRWGNFHAHALHLPPGVRLPDGALPITAWESPRWCDATPPGGRPDPIEHFEPSGLLRKDSLVSFAVSRADRLAAFFADLRALAADPDAGQIVLVEQDSADVAQWIALACTVLPREQAHRLTFTTYTRRPQQARQQIIGALPSSESVAHDHRYRVHDCTGRASAGPVTDAWADVCARIWRAGRPDLFRDASGDAGELAVSALVAGVELGAEGRTAGARWATERVGALPDATVAGLVEALCAGGGVGVGGVRPAVGRSEERDADAVRRRPDTPGDSEQEALAALFERLEGRLPTAVTAPLAARVLASAVLGRGPVPALRAGSLTPRAQAELARDLAPALRSGIADERDPAVGRPLALLRIADLLDIDCQDLLPELAGRLARSLVAEPTPDAADHRPAGAVAHPAGYGAGGSTGRDATGGGGRASGGAAGDAWGRAPADSQGYTAAGSAGRAPADPAGGAGYAPAAASGRTPGAPPGYAPEHTWGRTPANSPGSSPAGTSGHTSADPAGHTPGEAWGRTSANPPGSSTADTSGHTPPGSAGHLPADPSTPRGHAPGDTWGRTPASPPGRPTADTTGHPPADYSSGAAWGRTPANPPGSNAAGTSGRTPTGNTRSGSAGHLPADPSTPRGHAPGDTWGRTPANSPGSNTPTTHSGSTPGDAWGRTSANPSGSNTLGATGRVPATHSGSAGYNTQADPSGRTSANAWGAPPAGGRASAQAGPALLDAVHDHPALRIALFAALNALAAADPPVVARMLAGSGLPVELQPGNPHLRMCVLAGAVGGGGVRLGRFHDVLRTAGSSPHADPDVLRTALRLVWAGELPTGEEASRLLNELGSDIHRAAGTRDLLVEAALAAPPDDRDVPALAVELLTAFPTELRPGQRAALLLLEFAGLLGTDGEGEGWVPRVLQLRDGAAEPVPETVTERVFGALAWRLVKGPTPESELYAMARSAEPGLLAAYERAGRSDRVGDRLRTVPAYVAFCFSAWSTYPGTHPAWDETRNALLGKVLRPIVKALPAEDVTAVEAALGRAGRGKLDAFRAWNRPGALGRLAGRFSGRGRRGEPPSPPSLRHGDIEPPGRGGR</sequence>
<name>A0A124IEQ8_9ACTN</name>
<dbReference type="InterPro" id="IPR045402">
    <property type="entry name" value="GAP1-N2"/>
</dbReference>
<dbReference type="RefSeq" id="WP_234382695.1">
    <property type="nucleotide sequence ID" value="NZ_KQ949087.1"/>
</dbReference>
<feature type="compositionally biased region" description="Polar residues" evidence="1">
    <location>
        <begin position="725"/>
        <end position="741"/>
    </location>
</feature>
<evidence type="ECO:0000313" key="5">
    <source>
        <dbReference type="EMBL" id="KUO19072.1"/>
    </source>
</evidence>
<evidence type="ECO:0000256" key="1">
    <source>
        <dbReference type="SAM" id="MobiDB-lite"/>
    </source>
</evidence>
<dbReference type="Proteomes" id="UP000053260">
    <property type="component" value="Unassembled WGS sequence"/>
</dbReference>
<organism evidence="5 6">
    <name type="scientific">Streptomyces dysideae</name>
    <dbReference type="NCBI Taxonomy" id="909626"/>
    <lineage>
        <taxon>Bacteria</taxon>
        <taxon>Bacillati</taxon>
        <taxon>Actinomycetota</taxon>
        <taxon>Actinomycetes</taxon>
        <taxon>Kitasatosporales</taxon>
        <taxon>Streptomycetaceae</taxon>
        <taxon>Streptomyces</taxon>
    </lineage>
</organism>
<dbReference type="EMBL" id="LMXB01000055">
    <property type="protein sequence ID" value="KUO19072.1"/>
    <property type="molecule type" value="Genomic_DNA"/>
</dbReference>
<feature type="compositionally biased region" description="Polar residues" evidence="1">
    <location>
        <begin position="681"/>
        <end position="700"/>
    </location>
</feature>
<accession>A0A124IEQ8</accession>
<feature type="region of interest" description="Disordered" evidence="1">
    <location>
        <begin position="1136"/>
        <end position="1166"/>
    </location>
</feature>
<feature type="compositionally biased region" description="Polar residues" evidence="1">
    <location>
        <begin position="604"/>
        <end position="619"/>
    </location>
</feature>
<feature type="compositionally biased region" description="Gly residues" evidence="1">
    <location>
        <begin position="492"/>
        <end position="514"/>
    </location>
</feature>